<comment type="caution">
    <text evidence="4">The sequence shown here is derived from an EMBL/GenBank/DDBJ whole genome shotgun (WGS) entry which is preliminary data.</text>
</comment>
<keyword evidence="5" id="KW-1185">Reference proteome</keyword>
<evidence type="ECO:0000313" key="5">
    <source>
        <dbReference type="Proteomes" id="UP001156836"/>
    </source>
</evidence>
<dbReference type="Proteomes" id="UP001156836">
    <property type="component" value="Unassembled WGS sequence"/>
</dbReference>
<feature type="domain" description="Mce/MlaD" evidence="3">
    <location>
        <begin position="39"/>
        <end position="138"/>
    </location>
</feature>
<sequence>MNRQNVLYFRLGLFVVVGLVIGAVLFVAFGAGRWFASTVIVETYFDESVQGLDIGSPVKYRGVALGSVSQISFTSNKYDVAHGGPQYVLVEMQLKPHRFGRNGGTTITQHELDEQIARGLRVRLAPQGLTGTNYLEIDYVDPRQNPPLPISWHPDSPYIPSAHSAVAKIMDAAQNLITKAQNLDIDETVDRLNRLLDTADNKLKGVPFKELSESLLRVSQRLEKVQTDQIGRDAQALLSELRATNASLRDIVSDPAWRSAPGDISAAAQSARDLMADPALHRTLTHLESVASRLDAVVGSRDTELAETLDNLHAISTELRGLAEDARRNPPGLLFGSHPTPYPLPPR</sequence>
<feature type="region of interest" description="Disordered" evidence="1">
    <location>
        <begin position="327"/>
        <end position="347"/>
    </location>
</feature>
<evidence type="ECO:0000259" key="3">
    <source>
        <dbReference type="Pfam" id="PF02470"/>
    </source>
</evidence>
<dbReference type="Pfam" id="PF02470">
    <property type="entry name" value="MlaD"/>
    <property type="match status" value="1"/>
</dbReference>
<keyword evidence="2" id="KW-1133">Transmembrane helix</keyword>
<reference evidence="5" key="1">
    <citation type="journal article" date="2019" name="Int. J. Syst. Evol. Microbiol.">
        <title>The Global Catalogue of Microorganisms (GCM) 10K type strain sequencing project: providing services to taxonomists for standard genome sequencing and annotation.</title>
        <authorList>
            <consortium name="The Broad Institute Genomics Platform"/>
            <consortium name="The Broad Institute Genome Sequencing Center for Infectious Disease"/>
            <person name="Wu L."/>
            <person name="Ma J."/>
        </authorList>
    </citation>
    <scope>NUCLEOTIDE SEQUENCE [LARGE SCALE GENOMIC DNA]</scope>
    <source>
        <strain evidence="5">NBRC 104970</strain>
    </source>
</reference>
<dbReference type="RefSeq" id="WP_018749102.1">
    <property type="nucleotide sequence ID" value="NZ_BSOZ01000100.1"/>
</dbReference>
<protein>
    <submittedName>
        <fullName evidence="4">Glycerophosphoryl diester phosphodiesterase</fullName>
    </submittedName>
</protein>
<keyword evidence="2" id="KW-0472">Membrane</keyword>
<dbReference type="PANTHER" id="PTHR36698:SF3">
    <property type="entry name" value="ABC-TYPE TRANSPORT AUXILIARY LIPOPROTEIN COMPONENT DOMAIN-CONTAINING PROTEIN"/>
    <property type="match status" value="1"/>
</dbReference>
<dbReference type="PANTHER" id="PTHR36698">
    <property type="entry name" value="BLL5892 PROTEIN"/>
    <property type="match status" value="1"/>
</dbReference>
<feature type="transmembrane region" description="Helical" evidence="2">
    <location>
        <begin position="7"/>
        <end position="29"/>
    </location>
</feature>
<evidence type="ECO:0000256" key="1">
    <source>
        <dbReference type="SAM" id="MobiDB-lite"/>
    </source>
</evidence>
<evidence type="ECO:0000256" key="2">
    <source>
        <dbReference type="SAM" id="Phobius"/>
    </source>
</evidence>
<keyword evidence="2" id="KW-0812">Transmembrane</keyword>
<gene>
    <name evidence="4" type="ORF">GCM10007860_33420</name>
</gene>
<accession>A0ABQ6BW47</accession>
<evidence type="ECO:0000313" key="4">
    <source>
        <dbReference type="EMBL" id="GLS06173.1"/>
    </source>
</evidence>
<dbReference type="EMBL" id="BSOZ01000100">
    <property type="protein sequence ID" value="GLS06173.1"/>
    <property type="molecule type" value="Genomic_DNA"/>
</dbReference>
<name>A0ABQ6BW47_9NEIS</name>
<proteinExistence type="predicted"/>
<dbReference type="InterPro" id="IPR003399">
    <property type="entry name" value="Mce/MlaD"/>
</dbReference>
<organism evidence="4 5">
    <name type="scientific">Chitiniphilus shinanonensis</name>
    <dbReference type="NCBI Taxonomy" id="553088"/>
    <lineage>
        <taxon>Bacteria</taxon>
        <taxon>Pseudomonadati</taxon>
        <taxon>Pseudomonadota</taxon>
        <taxon>Betaproteobacteria</taxon>
        <taxon>Neisseriales</taxon>
        <taxon>Chitinibacteraceae</taxon>
        <taxon>Chitiniphilus</taxon>
    </lineage>
</organism>